<dbReference type="InterPro" id="IPR013762">
    <property type="entry name" value="Integrase-like_cat_sf"/>
</dbReference>
<reference evidence="3 4" key="1">
    <citation type="submission" date="2024-06" db="EMBL/GenBank/DDBJ databases">
        <title>Lysinibacillus zambalefons sp. nov., a Novel Firmicute Isolated from the Poon Bato Zambales Hyperalkaline Spring.</title>
        <authorList>
            <person name="Aja J.A."/>
            <person name="Lazaro J.E.H."/>
            <person name="Llorin L.D."/>
            <person name="Lim K.R."/>
            <person name="Teodosio J."/>
            <person name="Dalisay D.S."/>
        </authorList>
    </citation>
    <scope>NUCLEOTIDE SEQUENCE [LARGE SCALE GENOMIC DNA]</scope>
    <source>
        <strain evidence="3 4">M3</strain>
    </source>
</reference>
<protein>
    <submittedName>
        <fullName evidence="3">Site-specific integrase</fullName>
    </submittedName>
</protein>
<sequence length="67" mass="7664">MFKLLATTGLRRSELVSLTWEQIDLVNETIRIDGKGKKEHILPLHSHLMPLLASYKASLSICRIYLT</sequence>
<dbReference type="SUPFAM" id="SSF56349">
    <property type="entry name" value="DNA breaking-rejoining enzymes"/>
    <property type="match status" value="1"/>
</dbReference>
<gene>
    <name evidence="3" type="ORF">ABNX05_00955</name>
</gene>
<evidence type="ECO:0000313" key="4">
    <source>
        <dbReference type="Proteomes" id="UP001478862"/>
    </source>
</evidence>
<dbReference type="PROSITE" id="PS51898">
    <property type="entry name" value="TYR_RECOMBINASE"/>
    <property type="match status" value="1"/>
</dbReference>
<evidence type="ECO:0000259" key="2">
    <source>
        <dbReference type="PROSITE" id="PS51898"/>
    </source>
</evidence>
<proteinExistence type="predicted"/>
<name>A0ABV1MM86_9BACI</name>
<organism evidence="3 4">
    <name type="scientific">Lysinibacillus zambalensis</name>
    <dbReference type="NCBI Taxonomy" id="3160866"/>
    <lineage>
        <taxon>Bacteria</taxon>
        <taxon>Bacillati</taxon>
        <taxon>Bacillota</taxon>
        <taxon>Bacilli</taxon>
        <taxon>Bacillales</taxon>
        <taxon>Bacillaceae</taxon>
        <taxon>Lysinibacillus</taxon>
    </lineage>
</organism>
<keyword evidence="4" id="KW-1185">Reference proteome</keyword>
<comment type="caution">
    <text evidence="3">The sequence shown here is derived from an EMBL/GenBank/DDBJ whole genome shotgun (WGS) entry which is preliminary data.</text>
</comment>
<feature type="domain" description="Tyr recombinase" evidence="2">
    <location>
        <begin position="1"/>
        <end position="67"/>
    </location>
</feature>
<keyword evidence="1" id="KW-0233">DNA recombination</keyword>
<dbReference type="CDD" id="cd00397">
    <property type="entry name" value="DNA_BRE_C"/>
    <property type="match status" value="1"/>
</dbReference>
<accession>A0ABV1MM86</accession>
<dbReference type="Gene3D" id="1.10.443.10">
    <property type="entry name" value="Intergrase catalytic core"/>
    <property type="match status" value="1"/>
</dbReference>
<evidence type="ECO:0000256" key="1">
    <source>
        <dbReference type="ARBA" id="ARBA00023172"/>
    </source>
</evidence>
<dbReference type="Proteomes" id="UP001478862">
    <property type="component" value="Unassembled WGS sequence"/>
</dbReference>
<dbReference type="Pfam" id="PF00589">
    <property type="entry name" value="Phage_integrase"/>
    <property type="match status" value="1"/>
</dbReference>
<dbReference type="RefSeq" id="WP_349657964.1">
    <property type="nucleotide sequence ID" value="NZ_JBEGDG010000001.1"/>
</dbReference>
<dbReference type="InterPro" id="IPR011010">
    <property type="entry name" value="DNA_brk_join_enz"/>
</dbReference>
<dbReference type="EMBL" id="JBEGDG010000001">
    <property type="protein sequence ID" value="MEQ6353179.1"/>
    <property type="molecule type" value="Genomic_DNA"/>
</dbReference>
<evidence type="ECO:0000313" key="3">
    <source>
        <dbReference type="EMBL" id="MEQ6353179.1"/>
    </source>
</evidence>
<dbReference type="InterPro" id="IPR002104">
    <property type="entry name" value="Integrase_catalytic"/>
</dbReference>